<comment type="similarity">
    <text evidence="1">Belongs to the multicopper oxidase family.</text>
</comment>
<dbReference type="Pfam" id="PF07732">
    <property type="entry name" value="Cu-oxidase_3"/>
    <property type="match status" value="1"/>
</dbReference>
<evidence type="ECO:0000256" key="3">
    <source>
        <dbReference type="SAM" id="SignalP"/>
    </source>
</evidence>
<dbReference type="OrthoDB" id="2121828at2759"/>
<evidence type="ECO:0000259" key="4">
    <source>
        <dbReference type="Pfam" id="PF07732"/>
    </source>
</evidence>
<keyword evidence="6" id="KW-1185">Reference proteome</keyword>
<name>A0A8H7BVR2_9FUNG</name>
<dbReference type="GO" id="GO:0016491">
    <property type="term" value="F:oxidoreductase activity"/>
    <property type="evidence" value="ECO:0007669"/>
    <property type="project" value="TreeGrafter"/>
</dbReference>
<dbReference type="Gene3D" id="2.60.40.420">
    <property type="entry name" value="Cupredoxins - blue copper proteins"/>
    <property type="match status" value="1"/>
</dbReference>
<evidence type="ECO:0000313" key="5">
    <source>
        <dbReference type="EMBL" id="KAF7728382.1"/>
    </source>
</evidence>
<keyword evidence="3" id="KW-0732">Signal</keyword>
<reference evidence="5" key="1">
    <citation type="submission" date="2020-01" db="EMBL/GenBank/DDBJ databases">
        <title>Genome Sequencing of Three Apophysomyces-Like Fungal Strains Confirms a Novel Fungal Genus in the Mucoromycota with divergent Burkholderia-like Endosymbiotic Bacteria.</title>
        <authorList>
            <person name="Stajich J.E."/>
            <person name="Macias A.M."/>
            <person name="Carter-House D."/>
            <person name="Lovett B."/>
            <person name="Kasson L.R."/>
            <person name="Berry K."/>
            <person name="Grigoriev I."/>
            <person name="Chang Y."/>
            <person name="Spatafora J."/>
            <person name="Kasson M.T."/>
        </authorList>
    </citation>
    <scope>NUCLEOTIDE SEQUENCE</scope>
    <source>
        <strain evidence="5">NRRL A-21654</strain>
    </source>
</reference>
<feature type="chain" id="PRO_5034253937" evidence="3">
    <location>
        <begin position="21"/>
        <end position="408"/>
    </location>
</feature>
<feature type="signal peptide" evidence="3">
    <location>
        <begin position="1"/>
        <end position="20"/>
    </location>
</feature>
<evidence type="ECO:0000256" key="2">
    <source>
        <dbReference type="ARBA" id="ARBA00023008"/>
    </source>
</evidence>
<evidence type="ECO:0000256" key="1">
    <source>
        <dbReference type="ARBA" id="ARBA00010609"/>
    </source>
</evidence>
<dbReference type="GO" id="GO:0005507">
    <property type="term" value="F:copper ion binding"/>
    <property type="evidence" value="ECO:0007669"/>
    <property type="project" value="InterPro"/>
</dbReference>
<evidence type="ECO:0000313" key="6">
    <source>
        <dbReference type="Proteomes" id="UP000605846"/>
    </source>
</evidence>
<dbReference type="InterPro" id="IPR008972">
    <property type="entry name" value="Cupredoxin"/>
</dbReference>
<dbReference type="Proteomes" id="UP000605846">
    <property type="component" value="Unassembled WGS sequence"/>
</dbReference>
<organism evidence="5 6">
    <name type="scientific">Apophysomyces ossiformis</name>
    <dbReference type="NCBI Taxonomy" id="679940"/>
    <lineage>
        <taxon>Eukaryota</taxon>
        <taxon>Fungi</taxon>
        <taxon>Fungi incertae sedis</taxon>
        <taxon>Mucoromycota</taxon>
        <taxon>Mucoromycotina</taxon>
        <taxon>Mucoromycetes</taxon>
        <taxon>Mucorales</taxon>
        <taxon>Mucorineae</taxon>
        <taxon>Mucoraceae</taxon>
        <taxon>Apophysomyces</taxon>
    </lineage>
</organism>
<sequence>MRLFVFVNVVLAFAIQHVTSLPVDPDQDDPVPYVAPPVNYTAYFGPLHEELEKSLNGQTRVYYIAAEELTWDYNPNHKDTIHDLSVTESPARTKLVSSPSSIGSKYIKALYREYTDDTFTTLKSVPSWQGNMGPILRAEVGDTLEVHFWNKASHNYTIHPHGVHYEFEHEGAVYKGSAGNAIIPPGGKHTYIWTIRPRAGPGPKDGDSLVWGYHSHVHDTDLYDGLYGAIIIYRAGLLNQSRIDREIVSTVFCKLAFKGETGYSPEIPSVFNENHSQYLERTMAELAPQLDKQAIRQDKSSKEAFHFSNVKNSINGVMYGDFRDLAFPINQTITWHLLGWGDFLDINYVSWQNAEVTLFGKRVNHVRLLPATFQTVHVRPMKIGKQKFGFLDNQSGALGMSMVYRVTR</sequence>
<dbReference type="PANTHER" id="PTHR11709">
    <property type="entry name" value="MULTI-COPPER OXIDASE"/>
    <property type="match status" value="1"/>
</dbReference>
<comment type="caution">
    <text evidence="5">The sequence shown here is derived from an EMBL/GenBank/DDBJ whole genome shotgun (WGS) entry which is preliminary data.</text>
</comment>
<protein>
    <submittedName>
        <fullName evidence="5">Hephaestin-like 1</fullName>
    </submittedName>
</protein>
<dbReference type="InterPro" id="IPR045087">
    <property type="entry name" value="Cu-oxidase_fam"/>
</dbReference>
<keyword evidence="2" id="KW-0186">Copper</keyword>
<dbReference type="SUPFAM" id="SSF49503">
    <property type="entry name" value="Cupredoxins"/>
    <property type="match status" value="2"/>
</dbReference>
<dbReference type="InterPro" id="IPR011707">
    <property type="entry name" value="Cu-oxidase-like_N"/>
</dbReference>
<feature type="domain" description="Plastocyanin-like" evidence="4">
    <location>
        <begin position="132"/>
        <end position="234"/>
    </location>
</feature>
<proteinExistence type="inferred from homology"/>
<dbReference type="EMBL" id="JABAYA010000038">
    <property type="protein sequence ID" value="KAF7728382.1"/>
    <property type="molecule type" value="Genomic_DNA"/>
</dbReference>
<gene>
    <name evidence="5" type="primary">HEPHL1_1</name>
    <name evidence="5" type="ORF">EC973_006190</name>
</gene>
<dbReference type="AlphaFoldDB" id="A0A8H7BVR2"/>
<dbReference type="PANTHER" id="PTHR11709:SF486">
    <property type="entry name" value="MULTICOPPER OXIDASE"/>
    <property type="match status" value="1"/>
</dbReference>
<accession>A0A8H7BVR2</accession>